<comment type="caution">
    <text evidence="7">The sequence shown here is derived from an EMBL/GenBank/DDBJ whole genome shotgun (WGS) entry which is preliminary data.</text>
</comment>
<dbReference type="Pfam" id="PF04266">
    <property type="entry name" value="ASCH"/>
    <property type="match status" value="1"/>
</dbReference>
<evidence type="ECO:0000313" key="8">
    <source>
        <dbReference type="Proteomes" id="UP001642484"/>
    </source>
</evidence>
<feature type="domain" description="SWIM-type" evidence="6">
    <location>
        <begin position="1882"/>
        <end position="1924"/>
    </location>
</feature>
<dbReference type="InterPro" id="IPR038765">
    <property type="entry name" value="Papain-like_cys_pep_sf"/>
</dbReference>
<sequence length="1946" mass="216218">MAVWWWVAFAIGVLCGLGGRQRPPQKKGVKVQGRKYAQRQRGERAGLLCGRGGMLCVVGVVVLLLPTGMGWLQLLASVWRVLARGVAMGAVVWGHAQTGQRSARGPGRCGGGGGAERAPLEGERAMILREEWLKLILSGDKTVEVRGRKAKLGHVWLAHGKKVYGSAVIRQCVEVNLEEFHALRGEHQIQEERLPYRRTYALWLAQVQTLSEPVVFQKKLGCIGWARIRYALPQRGEVGRKVKRKQSKCGEEVCVEGAGLSNVGNTCYMNSCLQALFHSKRLCLRLQSHVAEKKCPPDCRACLLWQTNELRQLGQADQETMNMWQPFLQAARLRLGDQENVVDFAMPLCREVEDAMPGCFRMDVLRQQRHQCGVTSCRSYNVWLGTEQVEAWPVTLVENEGTPEATVQELILHTFKEAWLAEGLRCGACGQQKRVLQQAMPLATPEVLVVSFPRNSHVDPHTRRQVRNEHAIEAAGSVSVTGSEYDFVALVEHIPAAHGDTEQGHFVTWVRHGAVWLRCDDAVVTQKASMPKSVARNVVLAVYEKPVLSATTERPDAATSTGRDVQVEEEEEEDIAAASIAEREAPPSVQDTGAQNQALPGEGMARASPRQHGPHMETLSFGESEDGTWEFERDVAAVLGKFESGEDVAEILAMGQGDAKEQLPALVACWENDEFGGKQAVELQYPLWRTSFYPVLVLMEAWSRSTGMPTVFYYDAFCALLMGLLHKEIAVDVAGYPCRSRYWTIGTARPGSGKSPAVDPMLECLRAVLEENPHLAAGCGWDKFHLLGPGTHCAAIDKLKVTDGYATLVAGEGGPLLCPAFPQNGTWNQATHINLARFLDSATGGEVPWETAIDRKARKDSAEDRVVPMKAIPPQKTNVTIALLQQLSVWHNWWVASEVRSQIGLPQRCMFSFGALRDPGPPRLQAFEKQVVMPILRRIFEVVLKSIGGKAPLATDAPAREWKLTPALKEVFHAYRLACRDVTKRTFFSKTLVSGLHKAPYWVSAVALFGTLLEGLWPVACGRLGCTRTARARVCDMCVCVVAFVGPWSTGWLGQQATRIQASLPAWSGQLSAEALKMGTLRFQERFLYGLAVLEGVEAMAEVLRTLVGSGWCAEWTRRCGPPFRNLPGPMWGAAAYEEVMALLVERGLGEIREQRLTQEQLLRVFVKGAFTALSQEAKEALKDMGVPSWSFGPPRHAATTEPPRPRTSKTTAKSRPPDSAGGDKTGSGPIQCRERGLSRNEAKALPASSRGEAEEASPDAVEASRVSEREPWSVVFHGEPVEDVATYTSLWQAAERVLGERGDPGMYTFHEKNLKREGKSAWALSGLDAKRPRVTSKDVRDALQAHQLQVRCTNTQLHNFVVRFNRTGPPQSGKGNLTLSQVRNAAMDYMCESMEAWATWNPWRLVVLPCPTLEVDRICVVWTCPGMLRRAACLQGKVVKLAVDAKQKIVANEYGIVTVSFLVSSATPSKTWAGTKHTKSIDTHTATQEPFIQALVNSESEANMTQIFTEACNLAERYCGLDLRAQVWQVHKDCAKGIEASRRKVFPYARPCDDYVHMRRASYKVLQKYLPTKTQRPRTSKDKAKKRASPSPARASTMAAKEEEDFSQLERVIQISREVPTVQMFDAIWQLAFPWLREKSAAAAEYLQRTYFQQVPTESLQKGFRCNATLWGADSLWFGGFWGGILGTYPGSSSGTQPLESFHSYWQGTIKAKARTSPADIFGSMQDLFQKDWAARFAWDEEKKFVTWPARSADALFNSQSLRSAGRSPARDFWEHREKRFCGNRNYREVYIRTGDTEGAGMEGMTTFWVLQSRAHDKVTAAEAIVLPDVAETVANLIAAEGTQLEKWLAKGGIVREGRLELGALQKYMHRYCAVLEGHLVQVSWPRSHRKLKKAVPGKLCTCREFLLHADCEHVLFIKALQNDPTASMQNIPTLRPRGRKRKGQ</sequence>
<dbReference type="InterPro" id="IPR018200">
    <property type="entry name" value="USP_CS"/>
</dbReference>
<dbReference type="PROSITE" id="PS50966">
    <property type="entry name" value="ZF_SWIM"/>
    <property type="match status" value="1"/>
</dbReference>
<keyword evidence="3" id="KW-0812">Transmembrane</keyword>
<keyword evidence="1" id="KW-0862">Zinc</keyword>
<dbReference type="Pfam" id="PF00443">
    <property type="entry name" value="UCH"/>
    <property type="match status" value="1"/>
</dbReference>
<feature type="region of interest" description="Disordered" evidence="2">
    <location>
        <begin position="550"/>
        <end position="624"/>
    </location>
</feature>
<dbReference type="PROSITE" id="PS50235">
    <property type="entry name" value="USP_3"/>
    <property type="match status" value="1"/>
</dbReference>
<evidence type="ECO:0000256" key="1">
    <source>
        <dbReference type="PROSITE-ProRule" id="PRU00325"/>
    </source>
</evidence>
<dbReference type="PANTHER" id="PTHR24006">
    <property type="entry name" value="UBIQUITIN CARBOXYL-TERMINAL HYDROLASE"/>
    <property type="match status" value="1"/>
</dbReference>
<dbReference type="InterPro" id="IPR007374">
    <property type="entry name" value="ASCH_domain"/>
</dbReference>
<evidence type="ECO:0000259" key="5">
    <source>
        <dbReference type="PROSITE" id="PS50235"/>
    </source>
</evidence>
<proteinExistence type="predicted"/>
<accession>A0ABP0RS44</accession>
<dbReference type="InterPro" id="IPR007527">
    <property type="entry name" value="Znf_SWIM"/>
</dbReference>
<dbReference type="InterPro" id="IPR028889">
    <property type="entry name" value="USP"/>
</dbReference>
<dbReference type="EMBL" id="CAXAMN010026489">
    <property type="protein sequence ID" value="CAK9103467.1"/>
    <property type="molecule type" value="Genomic_DNA"/>
</dbReference>
<feature type="domain" description="USP" evidence="5">
    <location>
        <begin position="258"/>
        <end position="546"/>
    </location>
</feature>
<evidence type="ECO:0000259" key="6">
    <source>
        <dbReference type="PROSITE" id="PS50966"/>
    </source>
</evidence>
<gene>
    <name evidence="7" type="ORF">CCMP2556_LOCUS48591</name>
</gene>
<evidence type="ECO:0008006" key="9">
    <source>
        <dbReference type="Google" id="ProtNLM"/>
    </source>
</evidence>
<dbReference type="Gene3D" id="2.30.130.30">
    <property type="entry name" value="Hypothetical protein"/>
    <property type="match status" value="1"/>
</dbReference>
<dbReference type="SUPFAM" id="SSF88697">
    <property type="entry name" value="PUA domain-like"/>
    <property type="match status" value="1"/>
</dbReference>
<keyword evidence="3" id="KW-1133">Transmembrane helix</keyword>
<reference evidence="7 8" key="1">
    <citation type="submission" date="2024-02" db="EMBL/GenBank/DDBJ databases">
        <authorList>
            <person name="Chen Y."/>
            <person name="Shah S."/>
            <person name="Dougan E. K."/>
            <person name="Thang M."/>
            <person name="Chan C."/>
        </authorList>
    </citation>
    <scope>NUCLEOTIDE SEQUENCE [LARGE SCALE GENOMIC DNA]</scope>
</reference>
<evidence type="ECO:0000256" key="4">
    <source>
        <dbReference type="SAM" id="SignalP"/>
    </source>
</evidence>
<evidence type="ECO:0000256" key="3">
    <source>
        <dbReference type="SAM" id="Phobius"/>
    </source>
</evidence>
<feature type="compositionally biased region" description="Basic residues" evidence="2">
    <location>
        <begin position="1576"/>
        <end position="1589"/>
    </location>
</feature>
<keyword evidence="4" id="KW-0732">Signal</keyword>
<dbReference type="PANTHER" id="PTHR24006:SF916">
    <property type="entry name" value="USP DOMAIN-CONTAINING PROTEIN"/>
    <property type="match status" value="1"/>
</dbReference>
<dbReference type="CDD" id="cd02257">
    <property type="entry name" value="Peptidase_C19"/>
    <property type="match status" value="1"/>
</dbReference>
<name>A0ABP0RS44_9DINO</name>
<keyword evidence="1" id="KW-0863">Zinc-finger</keyword>
<evidence type="ECO:0000256" key="2">
    <source>
        <dbReference type="SAM" id="MobiDB-lite"/>
    </source>
</evidence>
<feature type="region of interest" description="Disordered" evidence="2">
    <location>
        <begin position="1185"/>
        <end position="1270"/>
    </location>
</feature>
<keyword evidence="3" id="KW-0472">Membrane</keyword>
<feature type="chain" id="PRO_5046374343" description="Ubiquitinyl hydrolase 1" evidence="4">
    <location>
        <begin position="17"/>
        <end position="1946"/>
    </location>
</feature>
<dbReference type="InterPro" id="IPR015947">
    <property type="entry name" value="PUA-like_sf"/>
</dbReference>
<feature type="region of interest" description="Disordered" evidence="2">
    <location>
        <begin position="1575"/>
        <end position="1601"/>
    </location>
</feature>
<evidence type="ECO:0000313" key="7">
    <source>
        <dbReference type="EMBL" id="CAK9103467.1"/>
    </source>
</evidence>
<dbReference type="SUPFAM" id="SSF54001">
    <property type="entry name" value="Cysteine proteinases"/>
    <property type="match status" value="1"/>
</dbReference>
<dbReference type="InterPro" id="IPR050164">
    <property type="entry name" value="Peptidase_C19"/>
</dbReference>
<dbReference type="Gene3D" id="3.90.70.10">
    <property type="entry name" value="Cysteine proteinases"/>
    <property type="match status" value="1"/>
</dbReference>
<feature type="transmembrane region" description="Helical" evidence="3">
    <location>
        <begin position="45"/>
        <end position="65"/>
    </location>
</feature>
<dbReference type="Proteomes" id="UP001642484">
    <property type="component" value="Unassembled WGS sequence"/>
</dbReference>
<dbReference type="InterPro" id="IPR001394">
    <property type="entry name" value="Peptidase_C19_UCH"/>
</dbReference>
<dbReference type="PROSITE" id="PS00972">
    <property type="entry name" value="USP_1"/>
    <property type="match status" value="1"/>
</dbReference>
<protein>
    <recommendedName>
        <fullName evidence="9">Ubiquitinyl hydrolase 1</fullName>
    </recommendedName>
</protein>
<keyword evidence="8" id="KW-1185">Reference proteome</keyword>
<feature type="compositionally biased region" description="Basic and acidic residues" evidence="2">
    <location>
        <begin position="1233"/>
        <end position="1243"/>
    </location>
</feature>
<feature type="compositionally biased region" description="Polar residues" evidence="2">
    <location>
        <begin position="589"/>
        <end position="598"/>
    </location>
</feature>
<feature type="signal peptide" evidence="4">
    <location>
        <begin position="1"/>
        <end position="16"/>
    </location>
</feature>
<keyword evidence="1" id="KW-0479">Metal-binding</keyword>
<organism evidence="7 8">
    <name type="scientific">Durusdinium trenchii</name>
    <dbReference type="NCBI Taxonomy" id="1381693"/>
    <lineage>
        <taxon>Eukaryota</taxon>
        <taxon>Sar</taxon>
        <taxon>Alveolata</taxon>
        <taxon>Dinophyceae</taxon>
        <taxon>Suessiales</taxon>
        <taxon>Symbiodiniaceae</taxon>
        <taxon>Durusdinium</taxon>
    </lineage>
</organism>